<name>A0A1T4KDL9_9HYPH</name>
<dbReference type="Gene3D" id="3.40.30.10">
    <property type="entry name" value="Glutaredoxin"/>
    <property type="match status" value="1"/>
</dbReference>
<accession>A0A1T4KDL9</accession>
<evidence type="ECO:0000313" key="1">
    <source>
        <dbReference type="EMBL" id="SJZ40522.1"/>
    </source>
</evidence>
<proteinExistence type="predicted"/>
<sequence>MLTYISPAEAVHHLGLRLVLVRGVPSPWGQAAKAIFEIKGLDYVAAPLELAGANPEIVAWSGQNSAPVAAWADEKPLTRWDDILRLAERLAPAPALVPADATQRALMWGFATEICGEGGIGWNRRLQGFARAIDSGKVPPMSQTLIDKYGFDATAASHATARIAATLGALAAQLEAQQARGIPYLVGDALSALDIYWTAFSNLLAPLSPEQCPMPDAFRKGFTAREPEIVAALDPILLAHRDRVFAAHFRNPMEF</sequence>
<dbReference type="GO" id="GO:0016740">
    <property type="term" value="F:transferase activity"/>
    <property type="evidence" value="ECO:0007669"/>
    <property type="project" value="UniProtKB-KW"/>
</dbReference>
<dbReference type="SUPFAM" id="SSF52833">
    <property type="entry name" value="Thioredoxin-like"/>
    <property type="match status" value="1"/>
</dbReference>
<reference evidence="2" key="1">
    <citation type="submission" date="2017-02" db="EMBL/GenBank/DDBJ databases">
        <authorList>
            <person name="Varghese N."/>
            <person name="Submissions S."/>
        </authorList>
    </citation>
    <scope>NUCLEOTIDE SEQUENCE [LARGE SCALE GENOMIC DNA]</scope>
    <source>
        <strain evidence="2">ATCC 27094</strain>
    </source>
</reference>
<evidence type="ECO:0000313" key="2">
    <source>
        <dbReference type="Proteomes" id="UP000190092"/>
    </source>
</evidence>
<organism evidence="1 2">
    <name type="scientific">Enhydrobacter aerosaccus</name>
    <dbReference type="NCBI Taxonomy" id="225324"/>
    <lineage>
        <taxon>Bacteria</taxon>
        <taxon>Pseudomonadati</taxon>
        <taxon>Pseudomonadota</taxon>
        <taxon>Alphaproteobacteria</taxon>
        <taxon>Hyphomicrobiales</taxon>
        <taxon>Enhydrobacter</taxon>
    </lineage>
</organism>
<dbReference type="InterPro" id="IPR036249">
    <property type="entry name" value="Thioredoxin-like_sf"/>
</dbReference>
<keyword evidence="1" id="KW-0808">Transferase</keyword>
<dbReference type="AlphaFoldDB" id="A0A1T4KDL9"/>
<dbReference type="EMBL" id="FUWJ01000001">
    <property type="protein sequence ID" value="SJZ40522.1"/>
    <property type="molecule type" value="Genomic_DNA"/>
</dbReference>
<dbReference type="RefSeq" id="WP_085932589.1">
    <property type="nucleotide sequence ID" value="NZ_FUWJ01000001.1"/>
</dbReference>
<dbReference type="Proteomes" id="UP000190092">
    <property type="component" value="Unassembled WGS sequence"/>
</dbReference>
<gene>
    <name evidence="1" type="ORF">SAMN02745126_00908</name>
</gene>
<keyword evidence="2" id="KW-1185">Reference proteome</keyword>
<dbReference type="OrthoDB" id="5516668at2"/>
<dbReference type="SUPFAM" id="SSF47616">
    <property type="entry name" value="GST C-terminal domain-like"/>
    <property type="match status" value="1"/>
</dbReference>
<dbReference type="Gene3D" id="1.20.1050.10">
    <property type="match status" value="1"/>
</dbReference>
<protein>
    <submittedName>
        <fullName evidence="1">Glutathione S-transferase</fullName>
    </submittedName>
</protein>
<dbReference type="STRING" id="225324.SAMN02745126_00908"/>
<dbReference type="InterPro" id="IPR036282">
    <property type="entry name" value="Glutathione-S-Trfase_C_sf"/>
</dbReference>